<dbReference type="PROSITE" id="PS51390">
    <property type="entry name" value="WAP"/>
    <property type="match status" value="1"/>
</dbReference>
<accession>A0A3B0KGD6</accession>
<protein>
    <submittedName>
        <fullName evidence="3">Blast:Anosmin-1</fullName>
    </submittedName>
</protein>
<dbReference type="AlphaFoldDB" id="A0A3B0KGD6"/>
<dbReference type="InterPro" id="IPR008197">
    <property type="entry name" value="WAP_dom"/>
</dbReference>
<dbReference type="InterPro" id="IPR042447">
    <property type="entry name" value="Anosmin-1"/>
</dbReference>
<dbReference type="InterPro" id="IPR003961">
    <property type="entry name" value="FN3_dom"/>
</dbReference>
<evidence type="ECO:0000313" key="3">
    <source>
        <dbReference type="EMBL" id="SPP82708.1"/>
    </source>
</evidence>
<organism evidence="3 4">
    <name type="scientific">Drosophila guanche</name>
    <name type="common">Fruit fly</name>
    <dbReference type="NCBI Taxonomy" id="7266"/>
    <lineage>
        <taxon>Eukaryota</taxon>
        <taxon>Metazoa</taxon>
        <taxon>Ecdysozoa</taxon>
        <taxon>Arthropoda</taxon>
        <taxon>Hexapoda</taxon>
        <taxon>Insecta</taxon>
        <taxon>Pterygota</taxon>
        <taxon>Neoptera</taxon>
        <taxon>Endopterygota</taxon>
        <taxon>Diptera</taxon>
        <taxon>Brachycera</taxon>
        <taxon>Muscomorpha</taxon>
        <taxon>Ephydroidea</taxon>
        <taxon>Drosophilidae</taxon>
        <taxon>Drosophila</taxon>
        <taxon>Sophophora</taxon>
    </lineage>
</organism>
<sequence>MRSYLANHLQIAIIIIIMEVHSLRSALLAILLLLLLGHRSSSANASHQAQRQRASWLRDSIDIKDKIIELQCLARCGSTTSSRAERERCLDQCILELLRAPRAGSCPPLGRQTRPRLSCLDNCVYDHDCADVQKCCVSSCGPVCVDPMGLRNDTELPPIPRIQYFKMSRGHKVELRIESSLLVYYFHVEVRCHIGRFFAPRKLGLWQWQKVEKIMETNSGRSKLTDVFFNMRPGRWYQVRVAAVNAFGFRGYSQPTRPFSSAGNPKPPKAPNDSKIISKQYDGRFMNAKLVWCPSKSNLPVEKYKIIWSLYVNSAEASMITQDTYVKDSHQFEIRKLLPNSSYYIQVQAISYSGSRRLKSDKKSLLFNTTLQSLEPYAPLKCSGHSFRSKYHHISSISTSSTDRTSTPVNINEIATVVNRTTAVATAVATASATTSYDVRFRLNRKFGMIVQIFGFQPHKEKVYELCPQETNCEQREFSAIRAKKDSLEFSKLKYNTTYVLKALRSSPNSVLDETRNVFTFTTPKCENFRKSFPKLQMKCGGE</sequence>
<evidence type="ECO:0000259" key="1">
    <source>
        <dbReference type="PROSITE" id="PS50853"/>
    </source>
</evidence>
<dbReference type="SUPFAM" id="SSF57256">
    <property type="entry name" value="Elafin-like"/>
    <property type="match status" value="1"/>
</dbReference>
<dbReference type="GO" id="GO:0030182">
    <property type="term" value="P:neuron differentiation"/>
    <property type="evidence" value="ECO:0007669"/>
    <property type="project" value="TreeGrafter"/>
</dbReference>
<dbReference type="SUPFAM" id="SSF49265">
    <property type="entry name" value="Fibronectin type III"/>
    <property type="match status" value="1"/>
</dbReference>
<feature type="domain" description="Fibronectin type-III" evidence="1">
    <location>
        <begin position="267"/>
        <end position="373"/>
    </location>
</feature>
<dbReference type="EMBL" id="OUUW01000007">
    <property type="protein sequence ID" value="SPP82708.1"/>
    <property type="molecule type" value="Genomic_DNA"/>
</dbReference>
<feature type="domain" description="WAP" evidence="2">
    <location>
        <begin position="99"/>
        <end position="148"/>
    </location>
</feature>
<evidence type="ECO:0000313" key="4">
    <source>
        <dbReference type="Proteomes" id="UP000268350"/>
    </source>
</evidence>
<proteinExistence type="predicted"/>
<reference evidence="4" key="1">
    <citation type="submission" date="2018-01" db="EMBL/GenBank/DDBJ databases">
        <authorList>
            <person name="Alioto T."/>
            <person name="Alioto T."/>
        </authorList>
    </citation>
    <scope>NUCLEOTIDE SEQUENCE [LARGE SCALE GENOMIC DNA]</scope>
</reference>
<dbReference type="Gene3D" id="4.10.75.10">
    <property type="entry name" value="Elafin-like"/>
    <property type="match status" value="1"/>
</dbReference>
<dbReference type="CDD" id="cd00063">
    <property type="entry name" value="FN3"/>
    <property type="match status" value="1"/>
</dbReference>
<dbReference type="Gene3D" id="2.60.40.10">
    <property type="entry name" value="Immunoglobulins"/>
    <property type="match status" value="2"/>
</dbReference>
<dbReference type="InterPro" id="IPR036116">
    <property type="entry name" value="FN3_sf"/>
</dbReference>
<dbReference type="OrthoDB" id="9985779at2759"/>
<dbReference type="PANTHER" id="PTHR14131">
    <property type="entry name" value="ANOSMIN"/>
    <property type="match status" value="1"/>
</dbReference>
<dbReference type="STRING" id="7266.A0A3B0KGD6"/>
<dbReference type="PANTHER" id="PTHR14131:SF5">
    <property type="entry name" value="ANOSMIN-1"/>
    <property type="match status" value="1"/>
</dbReference>
<dbReference type="InterPro" id="IPR036645">
    <property type="entry name" value="Elafin-like_sf"/>
</dbReference>
<dbReference type="PROSITE" id="PS50853">
    <property type="entry name" value="FN3"/>
    <property type="match status" value="1"/>
</dbReference>
<dbReference type="InterPro" id="IPR013783">
    <property type="entry name" value="Ig-like_fold"/>
</dbReference>
<dbReference type="GO" id="GO:0005576">
    <property type="term" value="C:extracellular region"/>
    <property type="evidence" value="ECO:0007669"/>
    <property type="project" value="InterPro"/>
</dbReference>
<keyword evidence="4" id="KW-1185">Reference proteome</keyword>
<evidence type="ECO:0000259" key="2">
    <source>
        <dbReference type="PROSITE" id="PS51390"/>
    </source>
</evidence>
<dbReference type="GO" id="GO:0009986">
    <property type="term" value="C:cell surface"/>
    <property type="evidence" value="ECO:0007669"/>
    <property type="project" value="TreeGrafter"/>
</dbReference>
<name>A0A3B0KGD6_DROGU</name>
<dbReference type="SMART" id="SM00217">
    <property type="entry name" value="WAP"/>
    <property type="match status" value="1"/>
</dbReference>
<gene>
    <name evidence="3" type="ORF">DGUA_6G017443</name>
</gene>
<dbReference type="Proteomes" id="UP000268350">
    <property type="component" value="Unassembled WGS sequence"/>
</dbReference>
<dbReference type="Pfam" id="PF00095">
    <property type="entry name" value="WAP"/>
    <property type="match status" value="1"/>
</dbReference>
<dbReference type="GO" id="GO:0030414">
    <property type="term" value="F:peptidase inhibitor activity"/>
    <property type="evidence" value="ECO:0007669"/>
    <property type="project" value="InterPro"/>
</dbReference>
<dbReference type="CDD" id="cd00199">
    <property type="entry name" value="WAP"/>
    <property type="match status" value="1"/>
</dbReference>